<name>A0A8S2Y0C2_9BILA</name>
<proteinExistence type="predicted"/>
<reference evidence="1" key="1">
    <citation type="submission" date="2021-02" db="EMBL/GenBank/DDBJ databases">
        <authorList>
            <person name="Nowell W R."/>
        </authorList>
    </citation>
    <scope>NUCLEOTIDE SEQUENCE</scope>
</reference>
<comment type="caution">
    <text evidence="1">The sequence shown here is derived from an EMBL/GenBank/DDBJ whole genome shotgun (WGS) entry which is preliminary data.</text>
</comment>
<organism evidence="1 2">
    <name type="scientific">Didymodactylos carnosus</name>
    <dbReference type="NCBI Taxonomy" id="1234261"/>
    <lineage>
        <taxon>Eukaryota</taxon>
        <taxon>Metazoa</taxon>
        <taxon>Spiralia</taxon>
        <taxon>Gnathifera</taxon>
        <taxon>Rotifera</taxon>
        <taxon>Eurotatoria</taxon>
        <taxon>Bdelloidea</taxon>
        <taxon>Philodinida</taxon>
        <taxon>Philodinidae</taxon>
        <taxon>Didymodactylos</taxon>
    </lineage>
</organism>
<accession>A0A8S2Y0C2</accession>
<dbReference type="Proteomes" id="UP000681722">
    <property type="component" value="Unassembled WGS sequence"/>
</dbReference>
<protein>
    <submittedName>
        <fullName evidence="1">Uncharacterized protein</fullName>
    </submittedName>
</protein>
<sequence length="244" mass="27722">YKTIPQFHNFKSMGGNKRKLPSNAICGNIEHDKCHGAASYKLFNLNHRHISQKVINALKEQDLLKSQANFLCNLCVSIVSEQLSEDNERPNKRQCLIPHTNSIQQHIHIQTDPSDSMSFYVNVVSKALRDDKLSEEDKLVLFDAVGINIKNQCKNDNTLRDSIYNISPETLESLSTTVLAKFIPSSILKLLNQVFILQNYQQSADSQPTQICKIYEMLFSASNGNCIMPLSFSESLMIYLFTIF</sequence>
<evidence type="ECO:0000313" key="2">
    <source>
        <dbReference type="Proteomes" id="UP000681722"/>
    </source>
</evidence>
<evidence type="ECO:0000313" key="1">
    <source>
        <dbReference type="EMBL" id="CAF4526321.1"/>
    </source>
</evidence>
<dbReference type="AlphaFoldDB" id="A0A8S2Y0C2"/>
<feature type="non-terminal residue" evidence="1">
    <location>
        <position position="1"/>
    </location>
</feature>
<dbReference type="EMBL" id="CAJOBC010110771">
    <property type="protein sequence ID" value="CAF4526321.1"/>
    <property type="molecule type" value="Genomic_DNA"/>
</dbReference>
<gene>
    <name evidence="1" type="ORF">SRO942_LOCUS46005</name>
</gene>